<dbReference type="Gene3D" id="3.30.1490.190">
    <property type="match status" value="1"/>
</dbReference>
<evidence type="ECO:0000313" key="9">
    <source>
        <dbReference type="Proteomes" id="UP000234881"/>
    </source>
</evidence>
<feature type="binding site" evidence="7">
    <location>
        <position position="159"/>
    </location>
    <ligand>
        <name>Zn(2+)</name>
        <dbReference type="ChEBI" id="CHEBI:29105"/>
    </ligand>
</feature>
<dbReference type="PANTHER" id="PTHR33202:SF6">
    <property type="entry name" value="ZINC UPTAKE REGULATION PROTEIN"/>
    <property type="match status" value="1"/>
</dbReference>
<keyword evidence="4" id="KW-0805">Transcription regulation</keyword>
<keyword evidence="5" id="KW-0238">DNA-binding</keyword>
<feature type="binding site" evidence="7">
    <location>
        <position position="119"/>
    </location>
    <ligand>
        <name>Zn(2+)</name>
        <dbReference type="ChEBI" id="CHEBI:29105"/>
    </ligand>
</feature>
<organism evidence="8 9">
    <name type="scientific">Cohaesibacter celericrescens</name>
    <dbReference type="NCBI Taxonomy" id="2067669"/>
    <lineage>
        <taxon>Bacteria</taxon>
        <taxon>Pseudomonadati</taxon>
        <taxon>Pseudomonadota</taxon>
        <taxon>Alphaproteobacteria</taxon>
        <taxon>Hyphomicrobiales</taxon>
        <taxon>Cohaesibacteraceae</taxon>
    </lineage>
</organism>
<dbReference type="AlphaFoldDB" id="A0A2N5XU46"/>
<accession>A0A2N5XU46</accession>
<reference evidence="8 9" key="1">
    <citation type="submission" date="2018-01" db="EMBL/GenBank/DDBJ databases">
        <title>The draft genome sequence of Cohaesibacter sp. H1304.</title>
        <authorList>
            <person name="Wang N.-N."/>
            <person name="Du Z.-J."/>
        </authorList>
    </citation>
    <scope>NUCLEOTIDE SEQUENCE [LARGE SCALE GENOMIC DNA]</scope>
    <source>
        <strain evidence="8 9">H1304</strain>
    </source>
</reference>
<keyword evidence="3 7" id="KW-0862">Zinc</keyword>
<dbReference type="GO" id="GO:0008270">
    <property type="term" value="F:zinc ion binding"/>
    <property type="evidence" value="ECO:0007669"/>
    <property type="project" value="TreeGrafter"/>
</dbReference>
<evidence type="ECO:0000256" key="3">
    <source>
        <dbReference type="ARBA" id="ARBA00022833"/>
    </source>
</evidence>
<dbReference type="InterPro" id="IPR043135">
    <property type="entry name" value="Fur_C"/>
</dbReference>
<proteinExistence type="inferred from homology"/>
<evidence type="ECO:0000256" key="2">
    <source>
        <dbReference type="ARBA" id="ARBA00022491"/>
    </source>
</evidence>
<gene>
    <name evidence="8" type="ORF">C0081_06115</name>
</gene>
<protein>
    <submittedName>
        <fullName evidence="8">Transcriptional repressor</fullName>
    </submittedName>
</protein>
<dbReference type="PANTHER" id="PTHR33202">
    <property type="entry name" value="ZINC UPTAKE REGULATION PROTEIN"/>
    <property type="match status" value="1"/>
</dbReference>
<keyword evidence="2" id="KW-0678">Repressor</keyword>
<keyword evidence="6" id="KW-0804">Transcription</keyword>
<dbReference type="RefSeq" id="WP_101532932.1">
    <property type="nucleotide sequence ID" value="NZ_JBFHIU010000017.1"/>
</dbReference>
<dbReference type="SUPFAM" id="SSF46785">
    <property type="entry name" value="Winged helix' DNA-binding domain"/>
    <property type="match status" value="1"/>
</dbReference>
<dbReference type="EMBL" id="PKUQ01000011">
    <property type="protein sequence ID" value="PLW78024.1"/>
    <property type="molecule type" value="Genomic_DNA"/>
</dbReference>
<evidence type="ECO:0000256" key="7">
    <source>
        <dbReference type="PIRSR" id="PIRSR602481-1"/>
    </source>
</evidence>
<evidence type="ECO:0000256" key="4">
    <source>
        <dbReference type="ARBA" id="ARBA00023015"/>
    </source>
</evidence>
<evidence type="ECO:0000256" key="5">
    <source>
        <dbReference type="ARBA" id="ARBA00023125"/>
    </source>
</evidence>
<name>A0A2N5XU46_9HYPH</name>
<comment type="similarity">
    <text evidence="1">Belongs to the Fur family.</text>
</comment>
<keyword evidence="9" id="KW-1185">Reference proteome</keyword>
<dbReference type="GO" id="GO:0003700">
    <property type="term" value="F:DNA-binding transcription factor activity"/>
    <property type="evidence" value="ECO:0007669"/>
    <property type="project" value="InterPro"/>
</dbReference>
<evidence type="ECO:0000256" key="1">
    <source>
        <dbReference type="ARBA" id="ARBA00007957"/>
    </source>
</evidence>
<feature type="binding site" evidence="7">
    <location>
        <position position="116"/>
    </location>
    <ligand>
        <name>Zn(2+)</name>
        <dbReference type="ChEBI" id="CHEBI:29105"/>
    </ligand>
</feature>
<sequence length="167" mass="18443">MIELESHDHSHCIDQVLGAAEAVCKEKGLRLTDQRKSVLKILAASHVPASAYDILDRLNSARKEHAEAMLAPVSIYRALDFLLQNGMIHRIESRNAYVACSHTMSPHSEITIFMLCDQCGRAGEFQSESLGGLIERIAATAQFLPHAPVMEIRGICAECRQIKTESS</sequence>
<feature type="binding site" evidence="7">
    <location>
        <position position="156"/>
    </location>
    <ligand>
        <name>Zn(2+)</name>
        <dbReference type="ChEBI" id="CHEBI:29105"/>
    </ligand>
</feature>
<comment type="cofactor">
    <cofactor evidence="7">
        <name>Zn(2+)</name>
        <dbReference type="ChEBI" id="CHEBI:29105"/>
    </cofactor>
    <text evidence="7">Binds 1 zinc ion per subunit.</text>
</comment>
<dbReference type="InterPro" id="IPR036390">
    <property type="entry name" value="WH_DNA-bd_sf"/>
</dbReference>
<dbReference type="Proteomes" id="UP000234881">
    <property type="component" value="Unassembled WGS sequence"/>
</dbReference>
<dbReference type="InterPro" id="IPR036388">
    <property type="entry name" value="WH-like_DNA-bd_sf"/>
</dbReference>
<dbReference type="GO" id="GO:0000976">
    <property type="term" value="F:transcription cis-regulatory region binding"/>
    <property type="evidence" value="ECO:0007669"/>
    <property type="project" value="TreeGrafter"/>
</dbReference>
<dbReference type="Pfam" id="PF01475">
    <property type="entry name" value="FUR"/>
    <property type="match status" value="1"/>
</dbReference>
<dbReference type="InterPro" id="IPR002481">
    <property type="entry name" value="FUR"/>
</dbReference>
<dbReference type="GO" id="GO:1900376">
    <property type="term" value="P:regulation of secondary metabolite biosynthetic process"/>
    <property type="evidence" value="ECO:0007669"/>
    <property type="project" value="TreeGrafter"/>
</dbReference>
<evidence type="ECO:0000313" key="8">
    <source>
        <dbReference type="EMBL" id="PLW78024.1"/>
    </source>
</evidence>
<dbReference type="OrthoDB" id="9801127at2"/>
<comment type="caution">
    <text evidence="8">The sequence shown here is derived from an EMBL/GenBank/DDBJ whole genome shotgun (WGS) entry which is preliminary data.</text>
</comment>
<dbReference type="GO" id="GO:0005829">
    <property type="term" value="C:cytosol"/>
    <property type="evidence" value="ECO:0007669"/>
    <property type="project" value="TreeGrafter"/>
</dbReference>
<dbReference type="GO" id="GO:0045892">
    <property type="term" value="P:negative regulation of DNA-templated transcription"/>
    <property type="evidence" value="ECO:0007669"/>
    <property type="project" value="TreeGrafter"/>
</dbReference>
<keyword evidence="7" id="KW-0479">Metal-binding</keyword>
<evidence type="ECO:0000256" key="6">
    <source>
        <dbReference type="ARBA" id="ARBA00023163"/>
    </source>
</evidence>
<dbReference type="Gene3D" id="1.10.10.10">
    <property type="entry name" value="Winged helix-like DNA-binding domain superfamily/Winged helix DNA-binding domain"/>
    <property type="match status" value="1"/>
</dbReference>